<evidence type="ECO:0000259" key="9">
    <source>
        <dbReference type="PROSITE" id="PS51746"/>
    </source>
</evidence>
<dbReference type="CDD" id="cd14014">
    <property type="entry name" value="STKc_PknB_like"/>
    <property type="match status" value="1"/>
</dbReference>
<dbReference type="Gene3D" id="3.60.40.10">
    <property type="entry name" value="PPM-type phosphatase domain"/>
    <property type="match status" value="1"/>
</dbReference>
<evidence type="ECO:0000256" key="4">
    <source>
        <dbReference type="ARBA" id="ARBA00022777"/>
    </source>
</evidence>
<dbReference type="InterPro" id="IPR011009">
    <property type="entry name" value="Kinase-like_dom_sf"/>
</dbReference>
<evidence type="ECO:0000256" key="2">
    <source>
        <dbReference type="ARBA" id="ARBA00022679"/>
    </source>
</evidence>
<evidence type="ECO:0000259" key="8">
    <source>
        <dbReference type="PROSITE" id="PS50011"/>
    </source>
</evidence>
<dbReference type="PROSITE" id="PS51746">
    <property type="entry name" value="PPM_2"/>
    <property type="match status" value="1"/>
</dbReference>
<evidence type="ECO:0000256" key="5">
    <source>
        <dbReference type="ARBA" id="ARBA00022840"/>
    </source>
</evidence>
<dbReference type="RefSeq" id="WP_193911727.1">
    <property type="nucleotide sequence ID" value="NZ_PRDL01000001.1"/>
</dbReference>
<name>A0A928V4W8_9GAMM</name>
<evidence type="ECO:0000313" key="10">
    <source>
        <dbReference type="EMBL" id="MBE8718838.1"/>
    </source>
</evidence>
<feature type="domain" description="PPM-type phosphatase" evidence="9">
    <location>
        <begin position="20"/>
        <end position="251"/>
    </location>
</feature>
<dbReference type="PROSITE" id="PS50011">
    <property type="entry name" value="PROTEIN_KINASE_DOM"/>
    <property type="match status" value="1"/>
</dbReference>
<evidence type="ECO:0000256" key="3">
    <source>
        <dbReference type="ARBA" id="ARBA00022741"/>
    </source>
</evidence>
<evidence type="ECO:0000256" key="1">
    <source>
        <dbReference type="ARBA" id="ARBA00022527"/>
    </source>
</evidence>
<keyword evidence="7" id="KW-0812">Transmembrane</keyword>
<dbReference type="PROSITE" id="PS00109">
    <property type="entry name" value="PROTEIN_KINASE_TYR"/>
    <property type="match status" value="1"/>
</dbReference>
<dbReference type="PANTHER" id="PTHR24351">
    <property type="entry name" value="RIBOSOMAL PROTEIN S6 KINASE"/>
    <property type="match status" value="1"/>
</dbReference>
<evidence type="ECO:0000256" key="6">
    <source>
        <dbReference type="SAM" id="MobiDB-lite"/>
    </source>
</evidence>
<dbReference type="GO" id="GO:0004674">
    <property type="term" value="F:protein serine/threonine kinase activity"/>
    <property type="evidence" value="ECO:0007669"/>
    <property type="project" value="UniProtKB-KW"/>
</dbReference>
<feature type="region of interest" description="Disordered" evidence="6">
    <location>
        <begin position="1"/>
        <end position="37"/>
    </location>
</feature>
<feature type="transmembrane region" description="Helical" evidence="7">
    <location>
        <begin position="565"/>
        <end position="585"/>
    </location>
</feature>
<keyword evidence="5" id="KW-0067">ATP-binding</keyword>
<dbReference type="InterPro" id="IPR036457">
    <property type="entry name" value="PPM-type-like_dom_sf"/>
</dbReference>
<accession>A0A928V4W8</accession>
<dbReference type="Gene3D" id="3.30.200.20">
    <property type="entry name" value="Phosphorylase Kinase, domain 1"/>
    <property type="match status" value="1"/>
</dbReference>
<reference evidence="10" key="1">
    <citation type="submission" date="2018-07" db="EMBL/GenBank/DDBJ databases">
        <title>Genome assembly of strain Ka43.</title>
        <authorList>
            <person name="Kukolya J."/>
            <person name="Nagy I."/>
            <person name="Horvath B."/>
            <person name="Toth A."/>
        </authorList>
    </citation>
    <scope>NUCLEOTIDE SEQUENCE</scope>
    <source>
        <strain evidence="10">KB43</strain>
    </source>
</reference>
<dbReference type="InterPro" id="IPR000719">
    <property type="entry name" value="Prot_kinase_dom"/>
</dbReference>
<dbReference type="Gene3D" id="1.10.510.10">
    <property type="entry name" value="Transferase(Phosphotransferase) domain 1"/>
    <property type="match status" value="1"/>
</dbReference>
<keyword evidence="7" id="KW-0472">Membrane</keyword>
<protein>
    <submittedName>
        <fullName evidence="10">Bifunctional protein-serine/threonine kinase/phosphatase</fullName>
    </submittedName>
</protein>
<comment type="caution">
    <text evidence="10">The sequence shown here is derived from an EMBL/GenBank/DDBJ whole genome shotgun (WGS) entry which is preliminary data.</text>
</comment>
<keyword evidence="1" id="KW-0723">Serine/threonine-protein kinase</keyword>
<organism evidence="10 11">
    <name type="scientific">Cellvibrio polysaccharolyticus</name>
    <dbReference type="NCBI Taxonomy" id="2082724"/>
    <lineage>
        <taxon>Bacteria</taxon>
        <taxon>Pseudomonadati</taxon>
        <taxon>Pseudomonadota</taxon>
        <taxon>Gammaproteobacteria</taxon>
        <taxon>Cellvibrionales</taxon>
        <taxon>Cellvibrionaceae</taxon>
        <taxon>Cellvibrio</taxon>
    </lineage>
</organism>
<dbReference type="Pfam" id="PF00069">
    <property type="entry name" value="Pkinase"/>
    <property type="match status" value="1"/>
</dbReference>
<dbReference type="GO" id="GO:0005524">
    <property type="term" value="F:ATP binding"/>
    <property type="evidence" value="ECO:0007669"/>
    <property type="project" value="UniProtKB-KW"/>
</dbReference>
<dbReference type="AlphaFoldDB" id="A0A928V4W8"/>
<evidence type="ECO:0000256" key="7">
    <source>
        <dbReference type="SAM" id="Phobius"/>
    </source>
</evidence>
<dbReference type="InterPro" id="IPR001932">
    <property type="entry name" value="PPM-type_phosphatase-like_dom"/>
</dbReference>
<dbReference type="InterPro" id="IPR008266">
    <property type="entry name" value="Tyr_kinase_AS"/>
</dbReference>
<dbReference type="CDD" id="cd00143">
    <property type="entry name" value="PP2Cc"/>
    <property type="match status" value="1"/>
</dbReference>
<keyword evidence="4 10" id="KW-0418">Kinase</keyword>
<dbReference type="Pfam" id="PF13672">
    <property type="entry name" value="PP2C_2"/>
    <property type="match status" value="1"/>
</dbReference>
<dbReference type="EMBL" id="PRDL01000001">
    <property type="protein sequence ID" value="MBE8718838.1"/>
    <property type="molecule type" value="Genomic_DNA"/>
</dbReference>
<gene>
    <name evidence="10" type="ORF">C4F51_16820</name>
</gene>
<proteinExistence type="predicted"/>
<evidence type="ECO:0000313" key="11">
    <source>
        <dbReference type="Proteomes" id="UP000652567"/>
    </source>
</evidence>
<feature type="domain" description="Protein kinase" evidence="8">
    <location>
        <begin position="284"/>
        <end position="549"/>
    </location>
</feature>
<dbReference type="SUPFAM" id="SSF56112">
    <property type="entry name" value="Protein kinase-like (PK-like)"/>
    <property type="match status" value="1"/>
</dbReference>
<sequence>MNSLHSPLAPAATRSQLEVNAGQCSDRGRKPSNQDFYGLRVPGEPLLSTKGIAIAIADGISSSDVSHVASETAVASFLEDYFCTPETWSVKKSAHRVLSATNSWLQAQTRHGPHYGDNDRGYLCTFSALILKSVTAHILHVGDTRIYRLRDRQLEQITSDHRVRVSHSQSYLGRALGLDSHVEIDYHTLTLLEGDTFILATDGIYEFVDKALLISTVQDHKADPEEAARLLVSHALERGSDDNLTVQIVHIESLPVPDAEEMRHYSTSLPCPPLLEKNALFDGFKILDPLYASSRSHVYLAREIATDAQVVLKIPSLDLRHDPVYLERLMLEEWIARRIHSQHVIQAFTKHEPRQFLYTISEFIDGITLTQWIQENPRAPLETMMSLVQQIARGLQAFHRLEILHQDIRPENILINRDGVAKIIDMGSAKVASISETAALDIAPEFPGTLQYMAPEYFRGDEGIYASDIFSLAVVIYQMLTGKLPYGTDVARLSSRSKVNKLVYQPARLTRQDLPPGIDTILQKALHPDPHKRFPELSEFIHALNHPHASEWQCTSIPLIERNPLIFWQCLSVSLLIALLVVLNLQLN</sequence>
<dbReference type="SUPFAM" id="SSF81606">
    <property type="entry name" value="PP2C-like"/>
    <property type="match status" value="1"/>
</dbReference>
<keyword evidence="7" id="KW-1133">Transmembrane helix</keyword>
<dbReference type="SMART" id="SM00332">
    <property type="entry name" value="PP2Cc"/>
    <property type="match status" value="1"/>
</dbReference>
<dbReference type="SMART" id="SM00331">
    <property type="entry name" value="PP2C_SIG"/>
    <property type="match status" value="1"/>
</dbReference>
<keyword evidence="11" id="KW-1185">Reference proteome</keyword>
<keyword evidence="2" id="KW-0808">Transferase</keyword>
<keyword evidence="3" id="KW-0547">Nucleotide-binding</keyword>
<dbReference type="Proteomes" id="UP000652567">
    <property type="component" value="Unassembled WGS sequence"/>
</dbReference>